<gene>
    <name evidence="9" type="ORF">ENJ98_07540</name>
</gene>
<dbReference type="InterPro" id="IPR004701">
    <property type="entry name" value="PTS_EIIA_man-typ"/>
</dbReference>
<evidence type="ECO:0000313" key="9">
    <source>
        <dbReference type="EMBL" id="HHH14075.1"/>
    </source>
</evidence>
<proteinExistence type="predicted"/>
<dbReference type="PANTHER" id="PTHR33799:SF1">
    <property type="entry name" value="PTS SYSTEM MANNOSE-SPECIFIC EIIAB COMPONENT-RELATED"/>
    <property type="match status" value="1"/>
</dbReference>
<evidence type="ECO:0000256" key="4">
    <source>
        <dbReference type="ARBA" id="ARBA00022597"/>
    </source>
</evidence>
<keyword evidence="7" id="KW-0418">Kinase</keyword>
<dbReference type="Gene3D" id="3.40.50.510">
    <property type="entry name" value="Phosphotransferase system, mannose-type IIA component"/>
    <property type="match status" value="1"/>
</dbReference>
<evidence type="ECO:0000259" key="8">
    <source>
        <dbReference type="PROSITE" id="PS51096"/>
    </source>
</evidence>
<keyword evidence="6" id="KW-0598">Phosphotransferase system</keyword>
<dbReference type="InterPro" id="IPR051471">
    <property type="entry name" value="Bacterial_PTS_sugar_comp"/>
</dbReference>
<evidence type="ECO:0000256" key="3">
    <source>
        <dbReference type="ARBA" id="ARBA00022490"/>
    </source>
</evidence>
<dbReference type="GO" id="GO:0009401">
    <property type="term" value="P:phosphoenolpyruvate-dependent sugar phosphotransferase system"/>
    <property type="evidence" value="ECO:0007669"/>
    <property type="project" value="UniProtKB-KW"/>
</dbReference>
<dbReference type="AlphaFoldDB" id="A0A7C5J036"/>
<dbReference type="GO" id="GO:0016301">
    <property type="term" value="F:kinase activity"/>
    <property type="evidence" value="ECO:0007669"/>
    <property type="project" value="UniProtKB-KW"/>
</dbReference>
<dbReference type="PROSITE" id="PS51096">
    <property type="entry name" value="PTS_EIIA_TYPE_4"/>
    <property type="match status" value="1"/>
</dbReference>
<dbReference type="CDD" id="cd00006">
    <property type="entry name" value="PTS_IIA_man"/>
    <property type="match status" value="1"/>
</dbReference>
<dbReference type="Proteomes" id="UP000886100">
    <property type="component" value="Unassembled WGS sequence"/>
</dbReference>
<dbReference type="GO" id="GO:0005737">
    <property type="term" value="C:cytoplasm"/>
    <property type="evidence" value="ECO:0007669"/>
    <property type="project" value="UniProtKB-SubCell"/>
</dbReference>
<keyword evidence="3" id="KW-0963">Cytoplasm</keyword>
<keyword evidence="5" id="KW-0808">Transferase</keyword>
<accession>A0A7C5J036</accession>
<organism evidence="9">
    <name type="scientific">Thiolapillus brandeum</name>
    <dbReference type="NCBI Taxonomy" id="1076588"/>
    <lineage>
        <taxon>Bacteria</taxon>
        <taxon>Pseudomonadati</taxon>
        <taxon>Pseudomonadota</taxon>
        <taxon>Gammaproteobacteria</taxon>
        <taxon>Chromatiales</taxon>
        <taxon>Sedimenticolaceae</taxon>
        <taxon>Thiolapillus</taxon>
    </lineage>
</organism>
<evidence type="ECO:0000256" key="1">
    <source>
        <dbReference type="ARBA" id="ARBA00004496"/>
    </source>
</evidence>
<dbReference type="PANTHER" id="PTHR33799">
    <property type="entry name" value="PTS PERMEASE-RELATED-RELATED"/>
    <property type="match status" value="1"/>
</dbReference>
<dbReference type="GO" id="GO:0016020">
    <property type="term" value="C:membrane"/>
    <property type="evidence" value="ECO:0007669"/>
    <property type="project" value="InterPro"/>
</dbReference>
<feature type="domain" description="PTS EIIA type-4" evidence="8">
    <location>
        <begin position="2"/>
        <end position="124"/>
    </location>
</feature>
<dbReference type="InterPro" id="IPR033887">
    <property type="entry name" value="PTS_IIA_man"/>
</dbReference>
<name>A0A7C5J036_9GAMM</name>
<keyword evidence="4" id="KW-0762">Sugar transport</keyword>
<evidence type="ECO:0000256" key="2">
    <source>
        <dbReference type="ARBA" id="ARBA00022448"/>
    </source>
</evidence>
<sequence>MSIGLLLITHPGIGQALLATACSTLHGCPLQARCIEVPPDADTEQLLDRARREIEAIDDGSGVLVLTDAYGATPSNIACSLLADERVRVVSGVNLPMLIRIFNYADDSLETLTGKAAEGGLRGIQVSRQEKGEGSC</sequence>
<dbReference type="SUPFAM" id="SSF53062">
    <property type="entry name" value="PTS system fructose IIA component-like"/>
    <property type="match status" value="1"/>
</dbReference>
<comment type="subcellular location">
    <subcellularLocation>
        <location evidence="1">Cytoplasm</location>
    </subcellularLocation>
</comment>
<evidence type="ECO:0000256" key="5">
    <source>
        <dbReference type="ARBA" id="ARBA00022679"/>
    </source>
</evidence>
<comment type="caution">
    <text evidence="9">The sequence shown here is derived from an EMBL/GenBank/DDBJ whole genome shotgun (WGS) entry which is preliminary data.</text>
</comment>
<keyword evidence="2" id="KW-0813">Transport</keyword>
<dbReference type="EMBL" id="DROM01000451">
    <property type="protein sequence ID" value="HHH14075.1"/>
    <property type="molecule type" value="Genomic_DNA"/>
</dbReference>
<evidence type="ECO:0000256" key="7">
    <source>
        <dbReference type="ARBA" id="ARBA00022777"/>
    </source>
</evidence>
<dbReference type="Pfam" id="PF03610">
    <property type="entry name" value="EIIA-man"/>
    <property type="match status" value="1"/>
</dbReference>
<evidence type="ECO:0000256" key="6">
    <source>
        <dbReference type="ARBA" id="ARBA00022683"/>
    </source>
</evidence>
<protein>
    <submittedName>
        <fullName evidence="9">PTS fructose transporter subunit IIA</fullName>
    </submittedName>
</protein>
<dbReference type="InterPro" id="IPR036662">
    <property type="entry name" value="PTS_EIIA_man-typ_sf"/>
</dbReference>
<reference evidence="9" key="1">
    <citation type="journal article" date="2020" name="mSystems">
        <title>Genome- and Community-Level Interaction Insights into Carbon Utilization and Element Cycling Functions of Hydrothermarchaeota in Hydrothermal Sediment.</title>
        <authorList>
            <person name="Zhou Z."/>
            <person name="Liu Y."/>
            <person name="Xu W."/>
            <person name="Pan J."/>
            <person name="Luo Z.H."/>
            <person name="Li M."/>
        </authorList>
    </citation>
    <scope>NUCLEOTIDE SEQUENCE [LARGE SCALE GENOMIC DNA]</scope>
    <source>
        <strain evidence="9">HyVt-535</strain>
    </source>
</reference>